<feature type="transmembrane region" description="Helical" evidence="2">
    <location>
        <begin position="58"/>
        <end position="78"/>
    </location>
</feature>
<dbReference type="EMBL" id="MK134900">
    <property type="protein sequence ID" value="QNS38127.1"/>
    <property type="molecule type" value="Genomic_DNA"/>
</dbReference>
<evidence type="ECO:0000256" key="1">
    <source>
        <dbReference type="ARBA" id="ARBA00022448"/>
    </source>
</evidence>
<evidence type="ECO:0000313" key="4">
    <source>
        <dbReference type="EMBL" id="QNS38127.1"/>
    </source>
</evidence>
<dbReference type="PANTHER" id="PTHR33163:SF40">
    <property type="entry name" value="PROTEIN TIC 214"/>
    <property type="match status" value="1"/>
</dbReference>
<keyword evidence="2" id="KW-1001">Plastid inner membrane</keyword>
<feature type="compositionally biased region" description="Acidic residues" evidence="3">
    <location>
        <begin position="250"/>
        <end position="262"/>
    </location>
</feature>
<feature type="compositionally biased region" description="Acidic residues" evidence="3">
    <location>
        <begin position="275"/>
        <end position="298"/>
    </location>
</feature>
<feature type="transmembrane region" description="Helical" evidence="2">
    <location>
        <begin position="124"/>
        <end position="144"/>
    </location>
</feature>
<reference evidence="5" key="2">
    <citation type="journal article" date="2019" name="Mitochondrial DNA Part B Resour">
        <title>Characterization of the complete plastome of medicinal plant Saururus chinensis (Saururaceae).</title>
        <authorList>
            <person name="Jin L."/>
            <person name="Yang J."/>
            <person name="Liu C."/>
            <person name="He M."/>
            <person name="Yan H."/>
        </authorList>
    </citation>
    <scope>NUCLEOTIDE SEQUENCE</scope>
</reference>
<reference evidence="4" key="1">
    <citation type="submission" date="2018-11" db="EMBL/GenBank/DDBJ databases">
        <title>The complete chloroplast genome of Saururus chinensis collected from Jiangxi, China.</title>
        <authorList>
            <person name="Kwak M."/>
        </authorList>
    </citation>
    <scope>NUCLEOTIDE SEQUENCE</scope>
</reference>
<keyword evidence="2" id="KW-0472">Membrane</keyword>
<keyword evidence="1 2" id="KW-0813">Transport</keyword>
<feature type="transmembrane region" description="Helical" evidence="2">
    <location>
        <begin position="212"/>
        <end position="229"/>
    </location>
</feature>
<accession>A0A7H1DMD5</accession>
<dbReference type="GO" id="GO:0015031">
    <property type="term" value="P:protein transport"/>
    <property type="evidence" value="ECO:0007669"/>
    <property type="project" value="UniProtKB-KW"/>
</dbReference>
<evidence type="ECO:0000313" key="5">
    <source>
        <dbReference type="EMBL" id="QQY98141.1"/>
    </source>
</evidence>
<feature type="transmembrane region" description="Helical" evidence="2">
    <location>
        <begin position="27"/>
        <end position="46"/>
    </location>
</feature>
<sequence>MILKSFLLGNLLSLCMKIINSVGVVGFYYGFLTTFSIGPSYLFLLRARVMEEGTEKEISSTTGFITGQLMMFISIYYAPLHLALGRPHTITVLVLPYLLFHFFWNNHKHFLDYGSTTRNSMRNLSIQCVFLNNLIFPLFNHFILPSSTLARLVNIYLFRCNNKILFVTSSFVGWLIGHILFMKWVELVLFWIRQNHSIRSNEYLVSELRNSMARIFSILLFITSVYYLGRMPSPIVTKKLKETSEMEERGESEEETDVEIETTSETKGTKQEQEGSAEEDPSLCSEEKEDPDKLDETEEIRVNGREILKDEKDKDLFWFEKPLVTLLFDYKRWNRPLRYRKNDRFENAVRNEMSQYFFHTCPSDGKQIISFTYPPSLSTFGEIIQKKMSLYTTEKGSPEDLYNNWVYTNNKKKNNLSNELINRIEAIEKGSLSIDVLEKRIRLCHDENEEKCLPKWYDPFFNGPYRGTITKVDSQNKDDDSTTSKEYSKEDFVGMVWINKIYGLFSKLKNSREFEQKKDPFNEKLLSTDIDYPFTSINKFDEESTPGFKRLALLDEQRRFDLENKKKYLKFLFDAITNNSNDQTVRKNGIRIEQINKKLPQWSYKLTDDLEEQEDENPAESTDDPGIRSRKARLVIIYSDKDPSFYPDNSDQAEEVALIRYTQQSDFRRDLIKGSMRAQRRKTIIWEMLQANVHSPLFLDRIDKTSFSFDISKMSMGKELEFKTSNSEDSKEIETTDKKKQEKNERVTIAETWDSVIFAQPVRSCTLIAQSILRKYVVLPALIIVKNLGRILLCQVPEWNEDFQEWNKEIHIKCTYNGVQLSETEFPKRWLIDGIQIKIIFPFSLKPWHRSKQRFPQGDPMKRKGKKPNFCFLTVWGREAEQPFGSPRKKPPFSFYKPILKELKNEMRRAKSRFFIVLKTLKDRRKGFTEGSTKENTTWVIKIVLFFKSKIKEFVKIKVNPTFLVGLQKVYEPNENRKDFIVSNKITYESNIQTKSMIDWTNYSLTEKKIKDLSGRTITIRDQIERITKDKKRIFITSDINPSPDETSWYDRAKRSESKKDIWQISKKISTRLIRKWRYFLKSFIEKIYIDIFLFTINIPRIYAQLFLESTKKTLNKYICNDERHQRVMDETNQNTIPFISTLKKSFSNITNIINKSNKNSQIFCDLFSLSQAYVFYKLSQSQVINLDPFGSVLQYHGPSIFLKKIIKDHLGTRGIFDSKLKQKKLLNSEMNEWKNWLRGLYQYNLPPIRGSRLVPQKWRNTINQRDTIQNKGSKIFYSYEKEKDRFIYYKKQKHFGMNSLTNQKEKLKKRYRYDLLSYKYINYEERKDSSIYGSLVKRNGDQEIRYNYNKPKSESFFYVPEVIAITDYLVGEECIINTGKNLDRKYLDWGIINLCLKKNINIEYWTHMDTRTNISKDTKTSPNDYQILDKKNLFYLTIHQEINPSNPPKNLFDWMGMNEEMLYYPMPNLEPWFFPEFVLRYDVYKIKPWIIPIQLLFLNLHGNENISKNININRKMNPGILSNLKKYLGFQNLNQEEKEWLVQETFGSDVQNQEKYFFEKNYAEFDIQKPRKKGQSKSSKETELDSLLKRYLLFQLRWHNSLNERIIDNIKVYSLLLRLKNPREIAISSIQRGEMRLDVMLIQKDLNLTGLIKRGFFIIEPIRLSLKWDVQFFLYQIIGISLVHKDKHQTNIRCREKRYVDKSDFDGSILSHGKTLVNGDENHYDLLVPENILSPRRRRELRILMSLSSGKGNIVDRDQIVFNGKNVKNCEQFFYKEKYLDTDTNKFIQFKLFLWPNYRLEDLACMNRYWFDTHNGSRFSMSRIHMYPRYRIF</sequence>
<evidence type="ECO:0000256" key="3">
    <source>
        <dbReference type="SAM" id="MobiDB-lite"/>
    </source>
</evidence>
<feature type="transmembrane region" description="Helical" evidence="2">
    <location>
        <begin position="164"/>
        <end position="192"/>
    </location>
</feature>
<keyword evidence="2 4" id="KW-0934">Plastid</keyword>
<dbReference type="Pfam" id="PF05758">
    <property type="entry name" value="Ycf1"/>
    <property type="match status" value="1"/>
</dbReference>
<keyword evidence="2" id="KW-0653">Protein transport</keyword>
<keyword evidence="2 4" id="KW-0150">Chloroplast</keyword>
<geneLocation type="chloroplast" evidence="4"/>
<keyword evidence="2" id="KW-1133">Transmembrane helix</keyword>
<comment type="subunit">
    <text evidence="2">Part of the Tic complex.</text>
</comment>
<feature type="transmembrane region" description="Helical" evidence="2">
    <location>
        <begin position="84"/>
        <end position="104"/>
    </location>
</feature>
<evidence type="ECO:0000256" key="2">
    <source>
        <dbReference type="RuleBase" id="RU364085"/>
    </source>
</evidence>
<proteinExistence type="inferred from homology"/>
<name>A0A7H1DMD5_9MAGN</name>
<feature type="compositionally biased region" description="Basic and acidic residues" evidence="3">
    <location>
        <begin position="239"/>
        <end position="249"/>
    </location>
</feature>
<dbReference type="PANTHER" id="PTHR33163">
    <property type="entry name" value="PROTEIN TIC 214-RELATED"/>
    <property type="match status" value="1"/>
</dbReference>
<feature type="region of interest" description="Disordered" evidence="3">
    <location>
        <begin position="239"/>
        <end position="299"/>
    </location>
</feature>
<organism evidence="4">
    <name type="scientific">Saururus chinensis</name>
    <dbReference type="NCBI Taxonomy" id="54806"/>
    <lineage>
        <taxon>Eukaryota</taxon>
        <taxon>Viridiplantae</taxon>
        <taxon>Streptophyta</taxon>
        <taxon>Embryophyta</taxon>
        <taxon>Tracheophyta</taxon>
        <taxon>Spermatophyta</taxon>
        <taxon>Magnoliopsida</taxon>
        <taxon>Magnoliidae</taxon>
        <taxon>Piperales</taxon>
        <taxon>Saururaceae</taxon>
        <taxon>Saururus</taxon>
    </lineage>
</organism>
<dbReference type="EMBL" id="MN263891">
    <property type="protein sequence ID" value="QQY98141.1"/>
    <property type="molecule type" value="Genomic_DNA"/>
</dbReference>
<dbReference type="InterPro" id="IPR008896">
    <property type="entry name" value="TIC214"/>
</dbReference>
<keyword evidence="2" id="KW-0812">Transmembrane</keyword>
<dbReference type="GO" id="GO:0009706">
    <property type="term" value="C:chloroplast inner membrane"/>
    <property type="evidence" value="ECO:0007669"/>
    <property type="project" value="UniProtKB-SubCell"/>
</dbReference>
<gene>
    <name evidence="4" type="primary">ycf1</name>
    <name evidence="2" type="synonym">TIC214</name>
</gene>
<comment type="subcellular location">
    <subcellularLocation>
        <location evidence="2">Plastid</location>
        <location evidence="2">Chloroplast inner membrane</location>
    </subcellularLocation>
</comment>
<comment type="function">
    <text evidence="2">Involved in protein precursor import into chloroplasts. May be part of an intermediate translocation complex acting as a protein-conducting channel at the inner envelope.</text>
</comment>
<protein>
    <recommendedName>
        <fullName evidence="2">Protein TIC 214</fullName>
    </recommendedName>
    <alternativeName>
        <fullName evidence="2">Translocon at the inner envelope membrane of chloroplasts 214</fullName>
    </alternativeName>
</protein>
<comment type="similarity">
    <text evidence="2">Belongs to the TIC214 family.</text>
</comment>